<protein>
    <submittedName>
        <fullName evidence="5">Branched-chain amino acid ABC transporter substrate-binding protein</fullName>
    </submittedName>
</protein>
<dbReference type="Gene3D" id="3.40.50.2300">
    <property type="match status" value="2"/>
</dbReference>
<dbReference type="AlphaFoldDB" id="A0A1S1RLR3"/>
<organism evidence="5 6">
    <name type="scientific">Parafrankia colletiae</name>
    <dbReference type="NCBI Taxonomy" id="573497"/>
    <lineage>
        <taxon>Bacteria</taxon>
        <taxon>Bacillati</taxon>
        <taxon>Actinomycetota</taxon>
        <taxon>Actinomycetes</taxon>
        <taxon>Frankiales</taxon>
        <taxon>Frankiaceae</taxon>
        <taxon>Parafrankia</taxon>
    </lineage>
</organism>
<dbReference type="SUPFAM" id="SSF53822">
    <property type="entry name" value="Periplasmic binding protein-like I"/>
    <property type="match status" value="1"/>
</dbReference>
<gene>
    <name evidence="5" type="ORF">CC117_01440</name>
</gene>
<dbReference type="EMBL" id="MBLM01000002">
    <property type="protein sequence ID" value="OHV46335.1"/>
    <property type="molecule type" value="Genomic_DNA"/>
</dbReference>
<comment type="similarity">
    <text evidence="1">Belongs to the leucine-binding protein family.</text>
</comment>
<accession>A0A1S1RLR3</accession>
<dbReference type="PANTHER" id="PTHR47235:SF1">
    <property type="entry name" value="BLR6548 PROTEIN"/>
    <property type="match status" value="1"/>
</dbReference>
<dbReference type="Pfam" id="PF13458">
    <property type="entry name" value="Peripla_BP_6"/>
    <property type="match status" value="1"/>
</dbReference>
<feature type="domain" description="Leucine-binding protein" evidence="4">
    <location>
        <begin position="55"/>
        <end position="394"/>
    </location>
</feature>
<dbReference type="PANTHER" id="PTHR47235">
    <property type="entry name" value="BLR6548 PROTEIN"/>
    <property type="match status" value="1"/>
</dbReference>
<dbReference type="InterPro" id="IPR028082">
    <property type="entry name" value="Peripla_BP_I"/>
</dbReference>
<keyword evidence="2 3" id="KW-0732">Signal</keyword>
<comment type="caution">
    <text evidence="5">The sequence shown here is derived from an EMBL/GenBank/DDBJ whole genome shotgun (WGS) entry which is preliminary data.</text>
</comment>
<reference evidence="6" key="1">
    <citation type="submission" date="2016-07" db="EMBL/GenBank/DDBJ databases">
        <title>Sequence Frankia sp. strain CcI1.17.</title>
        <authorList>
            <person name="Ghodhbane-Gtari F."/>
            <person name="Swanson E."/>
            <person name="Gueddou A."/>
            <person name="Morris K."/>
            <person name="Hezbri K."/>
            <person name="Ktari A."/>
            <person name="Nouioui I."/>
            <person name="Abebe-Akele F."/>
            <person name="Simpson S."/>
            <person name="Thomas K."/>
            <person name="Gtari M."/>
            <person name="Tisa L.S."/>
            <person name="Hurst S."/>
        </authorList>
    </citation>
    <scope>NUCLEOTIDE SEQUENCE [LARGE SCALE GENOMIC DNA]</scope>
    <source>
        <strain evidence="6">Cc1.17</strain>
    </source>
</reference>
<evidence type="ECO:0000259" key="4">
    <source>
        <dbReference type="Pfam" id="PF13458"/>
    </source>
</evidence>
<sequence>MARLVFRTRFVGAALTTVTAALVALVGACAAGGSARDGTAQAARGCAPGVTDDRVTVGVLFPDSGPMAAQYTGFRSGVEARLAQENTGGGVGGRLIGTVWRDDESSPGVNLRAAKDLVADGAFAVLEGTMVSERSAPWLDEQGVPVLGVADQPLWGEHPNMFAAGSVAAGAGTSSALGRFVGSQGGTRAALLVTGSDQASRLFAASARSSLEAAGVPVVFESAVDSLSAERVGSRILAAGADTLIAATPLDVYTGVLITAAELGRPFTVALSPFGYDMSRLPPGLRQALAGTYAGVPFTAFERDLPAHQAYLSAMSRYAPQLAEPRLQSAMNGWISADLFVRGLRTQQGCPSRAGFVRGLGAVTDYDAGGLLARKINFTAGRGQADLCVDFVRASWTGVGFDVLSPGPTCEGTAAM</sequence>
<dbReference type="InterPro" id="IPR028081">
    <property type="entry name" value="Leu-bd"/>
</dbReference>
<keyword evidence="6" id="KW-1185">Reference proteome</keyword>
<evidence type="ECO:0000256" key="3">
    <source>
        <dbReference type="SAM" id="SignalP"/>
    </source>
</evidence>
<dbReference type="Proteomes" id="UP000179627">
    <property type="component" value="Unassembled WGS sequence"/>
</dbReference>
<proteinExistence type="inferred from homology"/>
<dbReference type="OrthoDB" id="3204734at2"/>
<dbReference type="CDD" id="cd06341">
    <property type="entry name" value="PBP1_ABC_ligand_binding-like"/>
    <property type="match status" value="1"/>
</dbReference>
<evidence type="ECO:0000256" key="1">
    <source>
        <dbReference type="ARBA" id="ARBA00010062"/>
    </source>
</evidence>
<evidence type="ECO:0000313" key="6">
    <source>
        <dbReference type="Proteomes" id="UP000179627"/>
    </source>
</evidence>
<evidence type="ECO:0000313" key="5">
    <source>
        <dbReference type="EMBL" id="OHV46335.1"/>
    </source>
</evidence>
<feature type="chain" id="PRO_5010207603" evidence="3">
    <location>
        <begin position="31"/>
        <end position="416"/>
    </location>
</feature>
<name>A0A1S1RLR3_9ACTN</name>
<evidence type="ECO:0000256" key="2">
    <source>
        <dbReference type="ARBA" id="ARBA00022729"/>
    </source>
</evidence>
<feature type="signal peptide" evidence="3">
    <location>
        <begin position="1"/>
        <end position="30"/>
    </location>
</feature>
<dbReference type="PROSITE" id="PS51257">
    <property type="entry name" value="PROKAR_LIPOPROTEIN"/>
    <property type="match status" value="1"/>
</dbReference>